<evidence type="ECO:0000313" key="2">
    <source>
        <dbReference type="Proteomes" id="UP000243686"/>
    </source>
</evidence>
<evidence type="ECO:0000313" key="1">
    <source>
        <dbReference type="EMBL" id="OON22720.1"/>
    </source>
</evidence>
<keyword evidence="2" id="KW-1185">Reference proteome</keyword>
<organism evidence="1 2">
    <name type="scientific">Opisthorchis viverrini</name>
    <name type="common">Southeast Asian liver fluke</name>
    <dbReference type="NCBI Taxonomy" id="6198"/>
    <lineage>
        <taxon>Eukaryota</taxon>
        <taxon>Metazoa</taxon>
        <taxon>Spiralia</taxon>
        <taxon>Lophotrochozoa</taxon>
        <taxon>Platyhelminthes</taxon>
        <taxon>Trematoda</taxon>
        <taxon>Digenea</taxon>
        <taxon>Opisthorchiida</taxon>
        <taxon>Opisthorchiata</taxon>
        <taxon>Opisthorchiidae</taxon>
        <taxon>Opisthorchis</taxon>
    </lineage>
</organism>
<proteinExistence type="predicted"/>
<reference evidence="1 2" key="1">
    <citation type="submission" date="2015-03" db="EMBL/GenBank/DDBJ databases">
        <title>Draft genome of the nematode, Opisthorchis viverrini.</title>
        <authorList>
            <person name="Mitreva M."/>
        </authorList>
    </citation>
    <scope>NUCLEOTIDE SEQUENCE [LARGE SCALE GENOMIC DNA]</scope>
    <source>
        <strain evidence="1">Khon Kaen</strain>
    </source>
</reference>
<dbReference type="AlphaFoldDB" id="A0A1S8X7K8"/>
<accession>A0A1S8X7K8</accession>
<name>A0A1S8X7K8_OPIVI</name>
<gene>
    <name evidence="1" type="ORF">X801_01377</name>
</gene>
<dbReference type="Proteomes" id="UP000243686">
    <property type="component" value="Unassembled WGS sequence"/>
</dbReference>
<sequence length="108" mass="12650">MNQTLTKLTKPHEISNLRKNNHNHTYTDHPSILLRLSLHPLLKTGSYFRRIHSCSTKGAQVLVTRSTNHKRGMVIEYSQTINRLTYLDVYPLPRLDQMIKSIARYTVY</sequence>
<protein>
    <submittedName>
        <fullName evidence="1">Uncharacterized protein</fullName>
    </submittedName>
</protein>
<dbReference type="EMBL" id="KV891699">
    <property type="protein sequence ID" value="OON22720.1"/>
    <property type="molecule type" value="Genomic_DNA"/>
</dbReference>
<feature type="non-terminal residue" evidence="1">
    <location>
        <position position="108"/>
    </location>
</feature>